<dbReference type="FunFam" id="1.10.510.10:FF:000240">
    <property type="entry name" value="Lectin-domain containing receptor kinase A4.3"/>
    <property type="match status" value="1"/>
</dbReference>
<evidence type="ECO:0000256" key="7">
    <source>
        <dbReference type="ARBA" id="ARBA00022692"/>
    </source>
</evidence>
<keyword evidence="5 17" id="KW-0723">Serine/threonine-protein kinase</keyword>
<keyword evidence="12" id="KW-1133">Transmembrane helix</keyword>
<accession>A0A2N9J8Z2</accession>
<evidence type="ECO:0000256" key="14">
    <source>
        <dbReference type="ARBA" id="ARBA00023170"/>
    </source>
</evidence>
<dbReference type="PROSITE" id="PS50011">
    <property type="entry name" value="PROTEIN_KINASE_DOM"/>
    <property type="match status" value="1"/>
</dbReference>
<dbReference type="FunFam" id="3.30.200.20:FF:000039">
    <property type="entry name" value="receptor-like protein kinase FERONIA"/>
    <property type="match status" value="1"/>
</dbReference>
<keyword evidence="15" id="KW-0325">Glycoprotein</keyword>
<dbReference type="PANTHER" id="PTHR27003:SF451">
    <property type="entry name" value="PROTEIN KINASE DOMAIN-CONTAINING PROTEIN"/>
    <property type="match status" value="1"/>
</dbReference>
<organism evidence="20">
    <name type="scientific">Fagus sylvatica</name>
    <name type="common">Beechnut</name>
    <dbReference type="NCBI Taxonomy" id="28930"/>
    <lineage>
        <taxon>Eukaryota</taxon>
        <taxon>Viridiplantae</taxon>
        <taxon>Streptophyta</taxon>
        <taxon>Embryophyta</taxon>
        <taxon>Tracheophyta</taxon>
        <taxon>Spermatophyta</taxon>
        <taxon>Magnoliopsida</taxon>
        <taxon>eudicotyledons</taxon>
        <taxon>Gunneridae</taxon>
        <taxon>Pentapetalae</taxon>
        <taxon>rosids</taxon>
        <taxon>fabids</taxon>
        <taxon>Fagales</taxon>
        <taxon>Fagaceae</taxon>
        <taxon>Fagus</taxon>
    </lineage>
</organism>
<name>A0A2N9J8Z2_FAGSY</name>
<comment type="similarity">
    <text evidence="3">In the C-terminal section; belongs to the protein kinase superfamily. Ser/Thr protein kinase family.</text>
</comment>
<evidence type="ECO:0000313" key="20">
    <source>
        <dbReference type="EMBL" id="SPD33054.1"/>
    </source>
</evidence>
<dbReference type="GO" id="GO:0005886">
    <property type="term" value="C:plasma membrane"/>
    <property type="evidence" value="ECO:0007669"/>
    <property type="project" value="UniProtKB-SubCell"/>
</dbReference>
<dbReference type="EMBL" id="OIVN01006434">
    <property type="protein sequence ID" value="SPD33054.1"/>
    <property type="molecule type" value="Genomic_DNA"/>
</dbReference>
<evidence type="ECO:0000256" key="18">
    <source>
        <dbReference type="SAM" id="MobiDB-lite"/>
    </source>
</evidence>
<dbReference type="InterPro" id="IPR011009">
    <property type="entry name" value="Kinase-like_dom_sf"/>
</dbReference>
<feature type="region of interest" description="Disordered" evidence="18">
    <location>
        <begin position="351"/>
        <end position="401"/>
    </location>
</feature>
<evidence type="ECO:0000259" key="19">
    <source>
        <dbReference type="PROSITE" id="PS50011"/>
    </source>
</evidence>
<evidence type="ECO:0000256" key="4">
    <source>
        <dbReference type="ARBA" id="ARBA00022475"/>
    </source>
</evidence>
<evidence type="ECO:0000256" key="16">
    <source>
        <dbReference type="PROSITE-ProRule" id="PRU10141"/>
    </source>
</evidence>
<evidence type="ECO:0000256" key="8">
    <source>
        <dbReference type="ARBA" id="ARBA00022729"/>
    </source>
</evidence>
<evidence type="ECO:0000256" key="1">
    <source>
        <dbReference type="ARBA" id="ARBA00004251"/>
    </source>
</evidence>
<dbReference type="GO" id="GO:0004674">
    <property type="term" value="F:protein serine/threonine kinase activity"/>
    <property type="evidence" value="ECO:0007669"/>
    <property type="project" value="UniProtKB-KW"/>
</dbReference>
<dbReference type="Gene3D" id="3.30.200.20">
    <property type="entry name" value="Phosphorylase Kinase, domain 1"/>
    <property type="match status" value="1"/>
</dbReference>
<feature type="binding site" evidence="16">
    <location>
        <position position="73"/>
    </location>
    <ligand>
        <name>ATP</name>
        <dbReference type="ChEBI" id="CHEBI:30616"/>
    </ligand>
</feature>
<keyword evidence="6" id="KW-0808">Transferase</keyword>
<evidence type="ECO:0000256" key="3">
    <source>
        <dbReference type="ARBA" id="ARBA00010217"/>
    </source>
</evidence>
<protein>
    <recommendedName>
        <fullName evidence="19">Protein kinase domain-containing protein</fullName>
    </recommendedName>
</protein>
<evidence type="ECO:0000256" key="5">
    <source>
        <dbReference type="ARBA" id="ARBA00022527"/>
    </source>
</evidence>
<dbReference type="AlphaFoldDB" id="A0A2N9J8Z2"/>
<evidence type="ECO:0000256" key="11">
    <source>
        <dbReference type="ARBA" id="ARBA00022840"/>
    </source>
</evidence>
<dbReference type="PROSITE" id="PS00108">
    <property type="entry name" value="PROTEIN_KINASE_ST"/>
    <property type="match status" value="1"/>
</dbReference>
<comment type="similarity">
    <text evidence="17">Belongs to the protein kinase superfamily.</text>
</comment>
<dbReference type="GO" id="GO:0005524">
    <property type="term" value="F:ATP binding"/>
    <property type="evidence" value="ECO:0007669"/>
    <property type="project" value="UniProtKB-UniRule"/>
</dbReference>
<dbReference type="SUPFAM" id="SSF56112">
    <property type="entry name" value="Protein kinase-like (PK-like)"/>
    <property type="match status" value="1"/>
</dbReference>
<evidence type="ECO:0000256" key="13">
    <source>
        <dbReference type="ARBA" id="ARBA00023136"/>
    </source>
</evidence>
<keyword evidence="4" id="KW-1003">Cell membrane</keyword>
<evidence type="ECO:0000256" key="10">
    <source>
        <dbReference type="ARBA" id="ARBA00022777"/>
    </source>
</evidence>
<dbReference type="InterPro" id="IPR017441">
    <property type="entry name" value="Protein_kinase_ATP_BS"/>
</dbReference>
<dbReference type="PANTHER" id="PTHR27003">
    <property type="entry name" value="OS07G0166700 PROTEIN"/>
    <property type="match status" value="1"/>
</dbReference>
<dbReference type="InterPro" id="IPR008271">
    <property type="entry name" value="Ser/Thr_kinase_AS"/>
</dbReference>
<dbReference type="SMART" id="SM00220">
    <property type="entry name" value="S_TKc"/>
    <property type="match status" value="1"/>
</dbReference>
<dbReference type="PROSITE" id="PS00107">
    <property type="entry name" value="PROTEIN_KINASE_ATP"/>
    <property type="match status" value="1"/>
</dbReference>
<evidence type="ECO:0000256" key="15">
    <source>
        <dbReference type="ARBA" id="ARBA00023180"/>
    </source>
</evidence>
<keyword evidence="13" id="KW-0472">Membrane</keyword>
<dbReference type="InterPro" id="IPR045272">
    <property type="entry name" value="ANXUR1/2-like"/>
</dbReference>
<dbReference type="InterPro" id="IPR001245">
    <property type="entry name" value="Ser-Thr/Tyr_kinase_cat_dom"/>
</dbReference>
<proteinExistence type="inferred from homology"/>
<gene>
    <name evidence="20" type="ORF">FSB_LOCUS60936</name>
</gene>
<keyword evidence="7" id="KW-0812">Transmembrane</keyword>
<feature type="domain" description="Protein kinase" evidence="19">
    <location>
        <begin position="44"/>
        <end position="323"/>
    </location>
</feature>
<keyword evidence="8" id="KW-0732">Signal</keyword>
<reference evidence="20" key="1">
    <citation type="submission" date="2018-02" db="EMBL/GenBank/DDBJ databases">
        <authorList>
            <person name="Cohen D.B."/>
            <person name="Kent A.D."/>
        </authorList>
    </citation>
    <scope>NUCLEOTIDE SEQUENCE</scope>
</reference>
<keyword evidence="14" id="KW-0675">Receptor</keyword>
<evidence type="ECO:0000256" key="17">
    <source>
        <dbReference type="RuleBase" id="RU000304"/>
    </source>
</evidence>
<dbReference type="GO" id="GO:0009506">
    <property type="term" value="C:plasmodesma"/>
    <property type="evidence" value="ECO:0007669"/>
    <property type="project" value="TreeGrafter"/>
</dbReference>
<dbReference type="Gene3D" id="1.10.510.10">
    <property type="entry name" value="Transferase(Phosphotransferase) domain 1"/>
    <property type="match status" value="1"/>
</dbReference>
<comment type="similarity">
    <text evidence="2">In the N-terminal section; belongs to the leguminous lectin family.</text>
</comment>
<keyword evidence="9 16" id="KW-0547">Nucleotide-binding</keyword>
<sequence length="401" mass="44699">MEAVSHSISKLFRSEERAKQSSGLPDELCRRFSLGEIKIASNNFDHDLLIGQGGFGKVYKGCIEDRTINVAIKRFSLDSRQGFDEFSNEVVLLCQLSHCNLVPLIGFCMDESEMILVYEFMLNGNLRDHLYGTDNLDPLPWKQRLQICVAVARGLHYLHAGVKHCIIHSDVKSSNILLDEKGEAKLTDFGLSKMGPPSLSNKTLIRVESRVVGTYGYMAPEYAINGELSDKSDIYSFGVVLLEVLCARHAYDFNLMMEGQGNLVQKCIREGTINQIIDPYLMGKIAPECFKIYMDIATSCVRTQGTQRPTIGEVEVALEHALELQESKDMDPGIGGADQYMYPILEYTPDSPPEGEESIWYFDRPTSARSSLEDESNSDSDSITSARFSLASCPCTPPNGR</sequence>
<evidence type="ECO:0000256" key="6">
    <source>
        <dbReference type="ARBA" id="ARBA00022679"/>
    </source>
</evidence>
<keyword evidence="11 16" id="KW-0067">ATP-binding</keyword>
<evidence type="ECO:0000256" key="2">
    <source>
        <dbReference type="ARBA" id="ARBA00008536"/>
    </source>
</evidence>
<dbReference type="CDD" id="cd14066">
    <property type="entry name" value="STKc_IRAK"/>
    <property type="match status" value="1"/>
</dbReference>
<comment type="subcellular location">
    <subcellularLocation>
        <location evidence="1">Cell membrane</location>
        <topology evidence="1">Single-pass type I membrane protein</topology>
    </subcellularLocation>
</comment>
<evidence type="ECO:0000256" key="9">
    <source>
        <dbReference type="ARBA" id="ARBA00022741"/>
    </source>
</evidence>
<keyword evidence="10" id="KW-0418">Kinase</keyword>
<dbReference type="Pfam" id="PF07714">
    <property type="entry name" value="PK_Tyr_Ser-Thr"/>
    <property type="match status" value="1"/>
</dbReference>
<evidence type="ECO:0000256" key="12">
    <source>
        <dbReference type="ARBA" id="ARBA00022989"/>
    </source>
</evidence>
<dbReference type="InterPro" id="IPR000719">
    <property type="entry name" value="Prot_kinase_dom"/>
</dbReference>
<dbReference type="GO" id="GO:0002229">
    <property type="term" value="P:defense response to oomycetes"/>
    <property type="evidence" value="ECO:0007669"/>
    <property type="project" value="UniProtKB-ARBA"/>
</dbReference>
<dbReference type="GO" id="GO:0004714">
    <property type="term" value="F:transmembrane receptor protein tyrosine kinase activity"/>
    <property type="evidence" value="ECO:0007669"/>
    <property type="project" value="InterPro"/>
</dbReference>